<comment type="caution">
    <text evidence="2">The sequence shown here is derived from an EMBL/GenBank/DDBJ whole genome shotgun (WGS) entry which is preliminary data.</text>
</comment>
<evidence type="ECO:0000313" key="2">
    <source>
        <dbReference type="EMBL" id="MBR0670567.1"/>
    </source>
</evidence>
<reference evidence="2" key="2">
    <citation type="journal article" date="2021" name="Syst. Appl. Microbiol.">
        <title>Roseomonas hellenica sp. nov., isolated from roots of wild-growing Alkanna tinctoria.</title>
        <authorList>
            <person name="Rat A."/>
            <person name="Naranjo H.D."/>
            <person name="Lebbe L."/>
            <person name="Cnockaert M."/>
            <person name="Krigas N."/>
            <person name="Grigoriadou K."/>
            <person name="Maloupa E."/>
            <person name="Willems A."/>
        </authorList>
    </citation>
    <scope>NUCLEOTIDE SEQUENCE</scope>
    <source>
        <strain evidence="2">LMG 31231</strain>
    </source>
</reference>
<evidence type="ECO:0000256" key="1">
    <source>
        <dbReference type="SAM" id="SignalP"/>
    </source>
</evidence>
<proteinExistence type="predicted"/>
<dbReference type="AlphaFoldDB" id="A0A9X9WTT8"/>
<reference evidence="2" key="1">
    <citation type="submission" date="2020-01" db="EMBL/GenBank/DDBJ databases">
        <authorList>
            <person name="Rat A."/>
        </authorList>
    </citation>
    <scope>NUCLEOTIDE SEQUENCE</scope>
    <source>
        <strain evidence="2">LMG 31231</strain>
    </source>
</reference>
<name>A0A9X9WTT8_9PROT</name>
<keyword evidence="3" id="KW-1185">Reference proteome</keyword>
<dbReference type="Proteomes" id="UP001138751">
    <property type="component" value="Unassembled WGS sequence"/>
</dbReference>
<dbReference type="InterPro" id="IPR011990">
    <property type="entry name" value="TPR-like_helical_dom_sf"/>
</dbReference>
<feature type="chain" id="PRO_5040869412" description="Sel1 repeat family protein" evidence="1">
    <location>
        <begin position="20"/>
        <end position="299"/>
    </location>
</feature>
<evidence type="ECO:0000313" key="3">
    <source>
        <dbReference type="Proteomes" id="UP001138751"/>
    </source>
</evidence>
<sequence length="299" mass="30763">MRLAGILAVLAVAACGGSAVPPAPSQDETLARNARAGRLALELDRPIEAARLYGQALARARERDDAEAIADAATGLAAAELDRGRPREALEVARATRVELGRRAVPAPAALSLAEAVALYRLGDNAGASAAAGRAADTAGDDVDALRRAIFLRGLVAAARGDRDGLASARQSLGTSPEGAFQADARELEALTALAAGDVTGARDAAAAAAEARRDAMDYRGLSRALAIQAEAAHRAGDGAAAADLWLRAGRGASRRGEDAEARRWLMAAQTEGRRSGQPEIVDAARAELRDLEAGGDRR</sequence>
<accession>A0A9X9WTT8</accession>
<dbReference type="EMBL" id="JAAEDM010000008">
    <property type="protein sequence ID" value="MBR0670567.1"/>
    <property type="molecule type" value="Genomic_DNA"/>
</dbReference>
<evidence type="ECO:0008006" key="4">
    <source>
        <dbReference type="Google" id="ProtNLM"/>
    </source>
</evidence>
<dbReference type="RefSeq" id="WP_211860940.1">
    <property type="nucleotide sequence ID" value="NZ_JAAEDM010000008.1"/>
</dbReference>
<keyword evidence="1" id="KW-0732">Signal</keyword>
<dbReference type="PROSITE" id="PS51257">
    <property type="entry name" value="PROKAR_LIPOPROTEIN"/>
    <property type="match status" value="1"/>
</dbReference>
<organism evidence="2 3">
    <name type="scientific">Neoroseomonas soli</name>
    <dbReference type="NCBI Taxonomy" id="1081025"/>
    <lineage>
        <taxon>Bacteria</taxon>
        <taxon>Pseudomonadati</taxon>
        <taxon>Pseudomonadota</taxon>
        <taxon>Alphaproteobacteria</taxon>
        <taxon>Acetobacterales</taxon>
        <taxon>Acetobacteraceae</taxon>
        <taxon>Neoroseomonas</taxon>
    </lineage>
</organism>
<dbReference type="SUPFAM" id="SSF48452">
    <property type="entry name" value="TPR-like"/>
    <property type="match status" value="1"/>
</dbReference>
<protein>
    <recommendedName>
        <fullName evidence="4">Sel1 repeat family protein</fullName>
    </recommendedName>
</protein>
<feature type="signal peptide" evidence="1">
    <location>
        <begin position="1"/>
        <end position="19"/>
    </location>
</feature>
<dbReference type="Gene3D" id="1.25.40.10">
    <property type="entry name" value="Tetratricopeptide repeat domain"/>
    <property type="match status" value="1"/>
</dbReference>
<gene>
    <name evidence="2" type="ORF">GXW76_05240</name>
</gene>